<organism evidence="1 2">
    <name type="scientific">Wenzhouxiangella marina</name>
    <dbReference type="NCBI Taxonomy" id="1579979"/>
    <lineage>
        <taxon>Bacteria</taxon>
        <taxon>Pseudomonadati</taxon>
        <taxon>Pseudomonadota</taxon>
        <taxon>Gammaproteobacteria</taxon>
        <taxon>Chromatiales</taxon>
        <taxon>Wenzhouxiangellaceae</taxon>
        <taxon>Wenzhouxiangella</taxon>
    </lineage>
</organism>
<gene>
    <name evidence="1" type="ORF">WM2015_414</name>
</gene>
<keyword evidence="2" id="KW-1185">Reference proteome</keyword>
<dbReference type="STRING" id="1579979.WM2015_414"/>
<dbReference type="AlphaFoldDB" id="A0A0K0XT47"/>
<sequence>MRSSFFAFLTLVLCSVPSAWSNELPWDTSPSTAWPASSGQARIELRGDYLKDFGVDVLLAEQTRHERLQTPIRVGEGRLWAYVPYGNFEAFNGGELAVSTDLVLRHGSRSVDFRNFTLIPAEENRSAQLQLLDPQGNHLATISHIHALVQPERGELALHNADLQASAWLARALDLPVLEGMPLGQMWLDLSMEVPAGANLSRTSPDRGAVSCTGRPFWPQDSASRPDPETTPEYEVDVALIQIGTVAYQGRQGVDGPIKVAPSATLKSVGYGDAAWIPKFQTRTFYDIPGYPRDQHPFLVWNMYRIADGRIEQLGASGVKHAFLTLNFNCTINCGSSNVLWPGCEDVYSSGTNDSNSNQGPREDIIASEGLFYSVGSFFDPGATGSQTNNASSYENRLMIDDNELSTPGADYYLDAWYVVMDDIDIWNSMGYHSINPQPSGTGWSFGPLGPFTQGTPIENWVSKSTVDPMEGHALVIIDGPTPAASYPDNMPSGHVRVLARVTDLGGGQYRYNYAVMNFDFEHGLSEFVIPVPPGASVSETFMGGPADVLASEWPVSLEAEAVRFTAPSGDKLPWFTLYNFEIVVDQAPAVDGAVVLGPAIGAGPRSAHLPSEIVVDMVAPAAAPAGAIIFRDRFEAP</sequence>
<proteinExistence type="predicted"/>
<dbReference type="OrthoDB" id="6191933at2"/>
<dbReference type="EMBL" id="CP012154">
    <property type="protein sequence ID" value="AKS40797.1"/>
    <property type="molecule type" value="Genomic_DNA"/>
</dbReference>
<protein>
    <submittedName>
        <fullName evidence="1">Uncharacterized protein</fullName>
    </submittedName>
</protein>
<dbReference type="KEGG" id="wma:WM2015_414"/>
<dbReference type="RefSeq" id="WP_049724477.1">
    <property type="nucleotide sequence ID" value="NZ_CP012154.1"/>
</dbReference>
<reference evidence="1 2" key="1">
    <citation type="submission" date="2015-07" db="EMBL/GenBank/DDBJ databases">
        <authorList>
            <person name="Noorani M."/>
        </authorList>
    </citation>
    <scope>NUCLEOTIDE SEQUENCE [LARGE SCALE GENOMIC DNA]</scope>
    <source>
        <strain evidence="1 2">KCTC 42284</strain>
    </source>
</reference>
<name>A0A0K0XT47_9GAMM</name>
<evidence type="ECO:0000313" key="1">
    <source>
        <dbReference type="EMBL" id="AKS40797.1"/>
    </source>
</evidence>
<accession>A0A0K0XT47</accession>
<dbReference type="Proteomes" id="UP000066624">
    <property type="component" value="Chromosome"/>
</dbReference>
<evidence type="ECO:0000313" key="2">
    <source>
        <dbReference type="Proteomes" id="UP000066624"/>
    </source>
</evidence>